<dbReference type="GO" id="GO:0016020">
    <property type="term" value="C:membrane"/>
    <property type="evidence" value="ECO:0007669"/>
    <property type="project" value="InterPro"/>
</dbReference>
<evidence type="ECO:0000313" key="3">
    <source>
        <dbReference type="EMBL" id="HEG90263.1"/>
    </source>
</evidence>
<evidence type="ECO:0000256" key="2">
    <source>
        <dbReference type="SAM" id="Phobius"/>
    </source>
</evidence>
<keyword evidence="2" id="KW-0472">Membrane</keyword>
<dbReference type="PANTHER" id="PTHR33219:SF14">
    <property type="entry name" value="PROTEIN COFACTOR ASSEMBLY OF COMPLEX C SUBUNIT B CCB3, CHLOROPLASTIC-RELATED"/>
    <property type="match status" value="1"/>
</dbReference>
<name>A0A831WXS6_9BACT</name>
<dbReference type="EMBL" id="DSIY01000050">
    <property type="protein sequence ID" value="HEG90263.1"/>
    <property type="molecule type" value="Genomic_DNA"/>
</dbReference>
<keyword evidence="2" id="KW-1133">Transmembrane helix</keyword>
<evidence type="ECO:0000256" key="1">
    <source>
        <dbReference type="ARBA" id="ARBA00010894"/>
    </source>
</evidence>
<reference evidence="3" key="1">
    <citation type="journal article" date="2020" name="mSystems">
        <title>Genome- and Community-Level Interaction Insights into Carbon Utilization and Element Cycling Functions of Hydrothermarchaeota in Hydrothermal Sediment.</title>
        <authorList>
            <person name="Zhou Z."/>
            <person name="Liu Y."/>
            <person name="Xu W."/>
            <person name="Pan J."/>
            <person name="Luo Z.H."/>
            <person name="Li M."/>
        </authorList>
    </citation>
    <scope>NUCLEOTIDE SEQUENCE [LARGE SCALE GENOMIC DNA]</scope>
    <source>
        <strain evidence="3">SpSt-210</strain>
    </source>
</reference>
<proteinExistence type="inferred from homology"/>
<dbReference type="Pfam" id="PF02325">
    <property type="entry name" value="CCB3_YggT"/>
    <property type="match status" value="1"/>
</dbReference>
<feature type="transmembrane region" description="Helical" evidence="2">
    <location>
        <begin position="78"/>
        <end position="103"/>
    </location>
</feature>
<keyword evidence="2" id="KW-0812">Transmembrane</keyword>
<comment type="similarity">
    <text evidence="1">Belongs to the YggT family.</text>
</comment>
<comment type="caution">
    <text evidence="3">The sequence shown here is derived from an EMBL/GenBank/DDBJ whole genome shotgun (WGS) entry which is preliminary data.</text>
</comment>
<organism evidence="3">
    <name type="scientific">Thermorudis peleae</name>
    <dbReference type="NCBI Taxonomy" id="1382356"/>
    <lineage>
        <taxon>Bacteria</taxon>
        <taxon>Pseudomonadati</taxon>
        <taxon>Thermomicrobiota</taxon>
        <taxon>Thermomicrobia</taxon>
        <taxon>Thermomicrobia incertae sedis</taxon>
        <taxon>Thermorudis</taxon>
    </lineage>
</organism>
<dbReference type="InterPro" id="IPR003425">
    <property type="entry name" value="CCB3/YggT"/>
</dbReference>
<dbReference type="PANTHER" id="PTHR33219">
    <property type="entry name" value="YLMG HOMOLOG PROTEIN 2, CHLOROPLASTIC"/>
    <property type="match status" value="1"/>
</dbReference>
<feature type="transmembrane region" description="Helical" evidence="2">
    <location>
        <begin position="7"/>
        <end position="34"/>
    </location>
</feature>
<sequence length="105" mass="11531">MVAIIGFVFFILGALLQLLLLAIIVQAILSWLFAFDVINHRNRFVAQIADFLDRIVGPVLAPFRRIIPPLGGIDISPIIVILIIRGIQIFLLPASQAALLSLVGY</sequence>
<dbReference type="AlphaFoldDB" id="A0A831WXS6"/>
<protein>
    <submittedName>
        <fullName evidence="3">YggT family protein</fullName>
    </submittedName>
</protein>
<gene>
    <name evidence="3" type="ORF">ENP34_02290</name>
</gene>
<accession>A0A831WXS6</accession>